<dbReference type="PANTHER" id="PTHR24220">
    <property type="entry name" value="IMPORT ATP-BINDING PROTEIN"/>
    <property type="match status" value="1"/>
</dbReference>
<evidence type="ECO:0000313" key="6">
    <source>
        <dbReference type="Proteomes" id="UP000029914"/>
    </source>
</evidence>
<dbReference type="GO" id="GO:0022857">
    <property type="term" value="F:transmembrane transporter activity"/>
    <property type="evidence" value="ECO:0007669"/>
    <property type="project" value="TreeGrafter"/>
</dbReference>
<protein>
    <submittedName>
        <fullName evidence="5">ABC transporter ATP-binding protein</fullName>
    </submittedName>
</protein>
<keyword evidence="3 5" id="KW-0067">ATP-binding</keyword>
<dbReference type="CDD" id="cd03255">
    <property type="entry name" value="ABC_MJ0796_LolCDE_FtsE"/>
    <property type="match status" value="1"/>
</dbReference>
<dbReference type="GO" id="GO:0005524">
    <property type="term" value="F:ATP binding"/>
    <property type="evidence" value="ECO:0007669"/>
    <property type="project" value="UniProtKB-KW"/>
</dbReference>
<keyword evidence="2" id="KW-0547">Nucleotide-binding</keyword>
<dbReference type="Proteomes" id="UP000029914">
    <property type="component" value="Chromosome"/>
</dbReference>
<evidence type="ECO:0000313" key="5">
    <source>
        <dbReference type="EMBL" id="AIT62074.1"/>
    </source>
</evidence>
<dbReference type="PANTHER" id="PTHR24220:SF685">
    <property type="entry name" value="ABC TRANSPORTER RELATED"/>
    <property type="match status" value="1"/>
</dbReference>
<dbReference type="RefSeq" id="WP_018022429.1">
    <property type="nucleotide sequence ID" value="NZ_AQUX01000007.1"/>
</dbReference>
<keyword evidence="1" id="KW-0813">Transport</keyword>
<evidence type="ECO:0000256" key="1">
    <source>
        <dbReference type="ARBA" id="ARBA00022448"/>
    </source>
</evidence>
<dbReference type="GO" id="GO:0016887">
    <property type="term" value="F:ATP hydrolysis activity"/>
    <property type="evidence" value="ECO:0007669"/>
    <property type="project" value="InterPro"/>
</dbReference>
<dbReference type="InterPro" id="IPR003439">
    <property type="entry name" value="ABC_transporter-like_ATP-bd"/>
</dbReference>
<dbReference type="InterPro" id="IPR017871">
    <property type="entry name" value="ABC_transporter-like_CS"/>
</dbReference>
<dbReference type="KEGG" id="cdo:CDOO_12990"/>
<dbReference type="EMBL" id="CP006764">
    <property type="protein sequence ID" value="AIT62074.1"/>
    <property type="molecule type" value="Genomic_DNA"/>
</dbReference>
<keyword evidence="6" id="KW-1185">Reference proteome</keyword>
<dbReference type="InterPro" id="IPR027417">
    <property type="entry name" value="P-loop_NTPase"/>
</dbReference>
<dbReference type="GO" id="GO:0005886">
    <property type="term" value="C:plasma membrane"/>
    <property type="evidence" value="ECO:0007669"/>
    <property type="project" value="TreeGrafter"/>
</dbReference>
<name>A0A097IIX0_9CORY</name>
<dbReference type="Pfam" id="PF00005">
    <property type="entry name" value="ABC_tran"/>
    <property type="match status" value="1"/>
</dbReference>
<dbReference type="PROSITE" id="PS00211">
    <property type="entry name" value="ABC_TRANSPORTER_1"/>
    <property type="match status" value="1"/>
</dbReference>
<dbReference type="HOGENOM" id="CLU_000604_1_22_11"/>
<gene>
    <name evidence="5" type="ORF">CDOO_12990</name>
</gene>
<dbReference type="InterPro" id="IPR003593">
    <property type="entry name" value="AAA+_ATPase"/>
</dbReference>
<evidence type="ECO:0000259" key="4">
    <source>
        <dbReference type="PROSITE" id="PS50893"/>
    </source>
</evidence>
<dbReference type="PROSITE" id="PS50893">
    <property type="entry name" value="ABC_TRANSPORTER_2"/>
    <property type="match status" value="1"/>
</dbReference>
<dbReference type="Gene3D" id="3.40.50.300">
    <property type="entry name" value="P-loop containing nucleotide triphosphate hydrolases"/>
    <property type="match status" value="1"/>
</dbReference>
<evidence type="ECO:0000256" key="3">
    <source>
        <dbReference type="ARBA" id="ARBA00022840"/>
    </source>
</evidence>
<accession>A0A097IIX0</accession>
<dbReference type="STRING" id="558173.CDOO_12990"/>
<dbReference type="InterPro" id="IPR015854">
    <property type="entry name" value="ABC_transpr_LolD-like"/>
</dbReference>
<feature type="domain" description="ABC transporter" evidence="4">
    <location>
        <begin position="2"/>
        <end position="224"/>
    </location>
</feature>
<sequence>MLAISDCTVTYPDGTSTVTALDGANLQVGPGELHAVVGESGSGKSTLLAVAGGLTVPVSGLIDVAGQALAGADDKERTRIRRDYIGFVFQTPNMLPALTVRDQLLLTDHVRGQKRRPSRADELLERVGLGGLGDRKIGQLSGGQKQRVGIARAMMGEPKLLLADEPTSALDADNSRSVVEMLSQLVKESGIAGVLVTHDRSQLEVCDGVTEMKDGRTRLVSGELAGARR</sequence>
<dbReference type="AlphaFoldDB" id="A0A097IIX0"/>
<reference evidence="5 6" key="1">
    <citation type="submission" date="2013-09" db="EMBL/GenBank/DDBJ databases">
        <title>Complete genome sequence of Corynebacterium doosanense CAU 212(T) (=DSM 45436(T)), isolated from activated sludge.</title>
        <authorList>
            <person name="Schaffert L."/>
            <person name="Albersmeier A."/>
            <person name="Kalinowski J."/>
            <person name="Ruckert C."/>
        </authorList>
    </citation>
    <scope>NUCLEOTIDE SEQUENCE [LARGE SCALE GENOMIC DNA]</scope>
    <source>
        <strain evidence="5 6">CAU 212</strain>
    </source>
</reference>
<dbReference type="InterPro" id="IPR017911">
    <property type="entry name" value="MacB-like_ATP-bd"/>
</dbReference>
<evidence type="ECO:0000256" key="2">
    <source>
        <dbReference type="ARBA" id="ARBA00022741"/>
    </source>
</evidence>
<organism evidence="5 6">
    <name type="scientific">Corynebacterium doosanense CAU 212 = DSM 45436</name>
    <dbReference type="NCBI Taxonomy" id="558173"/>
    <lineage>
        <taxon>Bacteria</taxon>
        <taxon>Bacillati</taxon>
        <taxon>Actinomycetota</taxon>
        <taxon>Actinomycetes</taxon>
        <taxon>Mycobacteriales</taxon>
        <taxon>Corynebacteriaceae</taxon>
        <taxon>Corynebacterium</taxon>
    </lineage>
</organism>
<dbReference type="SUPFAM" id="SSF52540">
    <property type="entry name" value="P-loop containing nucleoside triphosphate hydrolases"/>
    <property type="match status" value="1"/>
</dbReference>
<proteinExistence type="predicted"/>
<dbReference type="SMART" id="SM00382">
    <property type="entry name" value="AAA"/>
    <property type="match status" value="1"/>
</dbReference>
<dbReference type="eggNOG" id="COG1136">
    <property type="taxonomic scope" value="Bacteria"/>
</dbReference>
<dbReference type="OrthoDB" id="9802264at2"/>